<evidence type="ECO:0000313" key="2">
    <source>
        <dbReference type="EMBL" id="MFI5678198.1"/>
    </source>
</evidence>
<dbReference type="CDD" id="cd06170">
    <property type="entry name" value="LuxR_C_like"/>
    <property type="match status" value="1"/>
</dbReference>
<dbReference type="Pfam" id="PF00196">
    <property type="entry name" value="GerE"/>
    <property type="match status" value="1"/>
</dbReference>
<dbReference type="InterPro" id="IPR016032">
    <property type="entry name" value="Sig_transdc_resp-reg_C-effctor"/>
</dbReference>
<dbReference type="PANTHER" id="PTHR34293">
    <property type="entry name" value="HTH-TYPE TRANSCRIPTIONAL REGULATOR TRMBL2"/>
    <property type="match status" value="1"/>
</dbReference>
<feature type="domain" description="HTH luxR-type" evidence="1">
    <location>
        <begin position="237"/>
        <end position="294"/>
    </location>
</feature>
<dbReference type="PANTHER" id="PTHR34293:SF1">
    <property type="entry name" value="HTH-TYPE TRANSCRIPTIONAL REGULATOR TRMBL2"/>
    <property type="match status" value="1"/>
</dbReference>
<accession>A0ABW7Y9Y1</accession>
<dbReference type="InterPro" id="IPR036388">
    <property type="entry name" value="WH-like_DNA-bd_sf"/>
</dbReference>
<protein>
    <submittedName>
        <fullName evidence="2">LuxR C-terminal-related transcriptional regulator</fullName>
    </submittedName>
</protein>
<name>A0ABW7Y9Y1_STRCE</name>
<dbReference type="Proteomes" id="UP001612415">
    <property type="component" value="Unassembled WGS sequence"/>
</dbReference>
<gene>
    <name evidence="2" type="ORF">ACIA8P_26625</name>
</gene>
<dbReference type="SUPFAM" id="SSF46894">
    <property type="entry name" value="C-terminal effector domain of the bipartite response regulators"/>
    <property type="match status" value="1"/>
</dbReference>
<comment type="caution">
    <text evidence="2">The sequence shown here is derived from an EMBL/GenBank/DDBJ whole genome shotgun (WGS) entry which is preliminary data.</text>
</comment>
<reference evidence="2 3" key="1">
    <citation type="submission" date="2024-10" db="EMBL/GenBank/DDBJ databases">
        <title>The Natural Products Discovery Center: Release of the First 8490 Sequenced Strains for Exploring Actinobacteria Biosynthetic Diversity.</title>
        <authorList>
            <person name="Kalkreuter E."/>
            <person name="Kautsar S.A."/>
            <person name="Yang D."/>
            <person name="Bader C.D."/>
            <person name="Teijaro C.N."/>
            <person name="Fluegel L."/>
            <person name="Davis C.M."/>
            <person name="Simpson J.R."/>
            <person name="Lauterbach L."/>
            <person name="Steele A.D."/>
            <person name="Gui C."/>
            <person name="Meng S."/>
            <person name="Li G."/>
            <person name="Viehrig K."/>
            <person name="Ye F."/>
            <person name="Su P."/>
            <person name="Kiefer A.F."/>
            <person name="Nichols A."/>
            <person name="Cepeda A.J."/>
            <person name="Yan W."/>
            <person name="Fan B."/>
            <person name="Jiang Y."/>
            <person name="Adhikari A."/>
            <person name="Zheng C.-J."/>
            <person name="Schuster L."/>
            <person name="Cowan T.M."/>
            <person name="Smanski M.J."/>
            <person name="Chevrette M.G."/>
            <person name="De Carvalho L.P.S."/>
            <person name="Shen B."/>
        </authorList>
    </citation>
    <scope>NUCLEOTIDE SEQUENCE [LARGE SCALE GENOMIC DNA]</scope>
    <source>
        <strain evidence="2 3">NPDC051599</strain>
    </source>
</reference>
<evidence type="ECO:0000259" key="1">
    <source>
        <dbReference type="SMART" id="SM00421"/>
    </source>
</evidence>
<keyword evidence="3" id="KW-1185">Reference proteome</keyword>
<sequence length="309" mass="33883">MSVTDADEVLRNLRDVHLLRAVDGPDALTGEPARGERVEAVPVDLASTLLSGDMECSLREALDALGATRRSLAGLRAVLRTLTTDGGDGDGPLRIADTGTVNELIEKAASACVQEVLTCQPGGGRPAQLLEDAVDRDLAMLDRGVRMKVLYQHAARRDRPTQVYVERATEKGAEVRTLADLPPRFIAFDRSVAFLADGEETDGATVVTQPLTVRFLCSVFYTAWTHGTPYPSSARNSVLADEIQRSIIRMLADGMRDDMIARRLAISLRTCRKHISEIMQRFDSQTRFQAGFKIREFVDGEALEPPFAL</sequence>
<dbReference type="InterPro" id="IPR000792">
    <property type="entry name" value="Tscrpt_reg_LuxR_C"/>
</dbReference>
<proteinExistence type="predicted"/>
<dbReference type="EMBL" id="JBITDC010000010">
    <property type="protein sequence ID" value="MFI5678198.1"/>
    <property type="molecule type" value="Genomic_DNA"/>
</dbReference>
<dbReference type="Gene3D" id="1.10.10.10">
    <property type="entry name" value="Winged helix-like DNA-binding domain superfamily/Winged helix DNA-binding domain"/>
    <property type="match status" value="1"/>
</dbReference>
<dbReference type="RefSeq" id="WP_398658757.1">
    <property type="nucleotide sequence ID" value="NZ_JBITDC010000010.1"/>
</dbReference>
<dbReference type="SMART" id="SM00421">
    <property type="entry name" value="HTH_LUXR"/>
    <property type="match status" value="1"/>
</dbReference>
<organism evidence="2 3">
    <name type="scientific">Streptomyces cellulosae</name>
    <dbReference type="NCBI Taxonomy" id="1968"/>
    <lineage>
        <taxon>Bacteria</taxon>
        <taxon>Bacillati</taxon>
        <taxon>Actinomycetota</taxon>
        <taxon>Actinomycetes</taxon>
        <taxon>Kitasatosporales</taxon>
        <taxon>Streptomycetaceae</taxon>
        <taxon>Streptomyces</taxon>
    </lineage>
</organism>
<dbReference type="InterPro" id="IPR051797">
    <property type="entry name" value="TrmB-like"/>
</dbReference>
<evidence type="ECO:0000313" key="3">
    <source>
        <dbReference type="Proteomes" id="UP001612415"/>
    </source>
</evidence>